<keyword evidence="2" id="KW-0238">DNA-binding</keyword>
<keyword evidence="1" id="KW-0805">Transcription regulation</keyword>
<keyword evidence="3" id="KW-0804">Transcription</keyword>
<gene>
    <name evidence="5" type="ORF">GC105_07390</name>
</gene>
<dbReference type="AlphaFoldDB" id="A0A6A7K8G4"/>
<dbReference type="InterPro" id="IPR036388">
    <property type="entry name" value="WH-like_DNA-bd_sf"/>
</dbReference>
<evidence type="ECO:0000313" key="5">
    <source>
        <dbReference type="EMBL" id="MPW25611.1"/>
    </source>
</evidence>
<reference evidence="5 6" key="1">
    <citation type="submission" date="2019-10" db="EMBL/GenBank/DDBJ databases">
        <title>Alkalibaculum tamaniensis sp.nov., a new alkaliphilic acetogen, isolated on methoxylated aromatics from a mud volcano.</title>
        <authorList>
            <person name="Khomyakova M.A."/>
            <person name="Merkel A.Y."/>
            <person name="Bonch-Osmolovskaya E.A."/>
            <person name="Slobodkin A.I."/>
        </authorList>
    </citation>
    <scope>NUCLEOTIDE SEQUENCE [LARGE SCALE GENOMIC DNA]</scope>
    <source>
        <strain evidence="5 6">M08DMB</strain>
    </source>
</reference>
<dbReference type="SMART" id="SM00866">
    <property type="entry name" value="UTRA"/>
    <property type="match status" value="1"/>
</dbReference>
<dbReference type="GO" id="GO:0003700">
    <property type="term" value="F:DNA-binding transcription factor activity"/>
    <property type="evidence" value="ECO:0007669"/>
    <property type="project" value="InterPro"/>
</dbReference>
<dbReference type="InterPro" id="IPR036390">
    <property type="entry name" value="WH_DNA-bd_sf"/>
</dbReference>
<accession>A0A6A7K8G4</accession>
<keyword evidence="6" id="KW-1185">Reference proteome</keyword>
<comment type="caution">
    <text evidence="5">The sequence shown here is derived from an EMBL/GenBank/DDBJ whole genome shotgun (WGS) entry which is preliminary data.</text>
</comment>
<dbReference type="PANTHER" id="PTHR44846:SF1">
    <property type="entry name" value="MANNOSYL-D-GLYCERATE TRANSPORT_METABOLISM SYSTEM REPRESSOR MNGR-RELATED"/>
    <property type="match status" value="1"/>
</dbReference>
<dbReference type="InterPro" id="IPR050679">
    <property type="entry name" value="Bact_HTH_transcr_reg"/>
</dbReference>
<dbReference type="InterPro" id="IPR028978">
    <property type="entry name" value="Chorismate_lyase_/UTRA_dom_sf"/>
</dbReference>
<dbReference type="SUPFAM" id="SSF64288">
    <property type="entry name" value="Chorismate lyase-like"/>
    <property type="match status" value="1"/>
</dbReference>
<organism evidence="5 6">
    <name type="scientific">Alkalibaculum sporogenes</name>
    <dbReference type="NCBI Taxonomy" id="2655001"/>
    <lineage>
        <taxon>Bacteria</taxon>
        <taxon>Bacillati</taxon>
        <taxon>Bacillota</taxon>
        <taxon>Clostridia</taxon>
        <taxon>Eubacteriales</taxon>
        <taxon>Eubacteriaceae</taxon>
        <taxon>Alkalibaculum</taxon>
    </lineage>
</organism>
<name>A0A6A7K8G4_9FIRM</name>
<protein>
    <submittedName>
        <fullName evidence="5">UTRA domain-containing protein</fullName>
    </submittedName>
</protein>
<sequence length="239" mass="27686">MIMEYKVAKYILIKEDIIGDIKSGILQPGDKVDSESTLKKKYNVSTITVRKAFNDLINEGYLIGVQGMGTFVRKKQMIRGLTSISFSDELLQQGYQIDMLVDKIEEVFHPSIADILEIPHDQSIICVSRVRLANDEPIAYQSSYVDSRILSIEQANRIHENASFYKTLKEFKIFPTWVNENYSVKQVNDSRIAKLMNIKKNHDTFFVKRIAFDELDKVIEYAETHFNKDWYSVTVNIKI</sequence>
<dbReference type="PANTHER" id="PTHR44846">
    <property type="entry name" value="MANNOSYL-D-GLYCERATE TRANSPORT/METABOLISM SYSTEM REPRESSOR MNGR-RELATED"/>
    <property type="match status" value="1"/>
</dbReference>
<dbReference type="SUPFAM" id="SSF46785">
    <property type="entry name" value="Winged helix' DNA-binding domain"/>
    <property type="match status" value="1"/>
</dbReference>
<proteinExistence type="predicted"/>
<dbReference type="Pfam" id="PF07702">
    <property type="entry name" value="UTRA"/>
    <property type="match status" value="1"/>
</dbReference>
<evidence type="ECO:0000259" key="4">
    <source>
        <dbReference type="PROSITE" id="PS50949"/>
    </source>
</evidence>
<evidence type="ECO:0000256" key="1">
    <source>
        <dbReference type="ARBA" id="ARBA00023015"/>
    </source>
</evidence>
<evidence type="ECO:0000256" key="3">
    <source>
        <dbReference type="ARBA" id="ARBA00023163"/>
    </source>
</evidence>
<dbReference type="Proteomes" id="UP000440004">
    <property type="component" value="Unassembled WGS sequence"/>
</dbReference>
<dbReference type="GO" id="GO:0045892">
    <property type="term" value="P:negative regulation of DNA-templated transcription"/>
    <property type="evidence" value="ECO:0007669"/>
    <property type="project" value="TreeGrafter"/>
</dbReference>
<evidence type="ECO:0000313" key="6">
    <source>
        <dbReference type="Proteomes" id="UP000440004"/>
    </source>
</evidence>
<dbReference type="GO" id="GO:0003677">
    <property type="term" value="F:DNA binding"/>
    <property type="evidence" value="ECO:0007669"/>
    <property type="project" value="UniProtKB-KW"/>
</dbReference>
<evidence type="ECO:0000256" key="2">
    <source>
        <dbReference type="ARBA" id="ARBA00023125"/>
    </source>
</evidence>
<feature type="domain" description="HTH gntR-type" evidence="4">
    <location>
        <begin position="7"/>
        <end position="75"/>
    </location>
</feature>
<dbReference type="InterPro" id="IPR000524">
    <property type="entry name" value="Tscrpt_reg_HTH_GntR"/>
</dbReference>
<dbReference type="CDD" id="cd07377">
    <property type="entry name" value="WHTH_GntR"/>
    <property type="match status" value="1"/>
</dbReference>
<dbReference type="SMART" id="SM00345">
    <property type="entry name" value="HTH_GNTR"/>
    <property type="match status" value="1"/>
</dbReference>
<dbReference type="EMBL" id="WHNX01000009">
    <property type="protein sequence ID" value="MPW25611.1"/>
    <property type="molecule type" value="Genomic_DNA"/>
</dbReference>
<dbReference type="Gene3D" id="3.40.1410.10">
    <property type="entry name" value="Chorismate lyase-like"/>
    <property type="match status" value="1"/>
</dbReference>
<dbReference type="PROSITE" id="PS50949">
    <property type="entry name" value="HTH_GNTR"/>
    <property type="match status" value="1"/>
</dbReference>
<dbReference type="Gene3D" id="1.10.10.10">
    <property type="entry name" value="Winged helix-like DNA-binding domain superfamily/Winged helix DNA-binding domain"/>
    <property type="match status" value="1"/>
</dbReference>
<dbReference type="Pfam" id="PF00392">
    <property type="entry name" value="GntR"/>
    <property type="match status" value="1"/>
</dbReference>
<dbReference type="InterPro" id="IPR011663">
    <property type="entry name" value="UTRA"/>
</dbReference>